<dbReference type="EMBL" id="CAMXCT010006024">
    <property type="protein sequence ID" value="CAI4013792.1"/>
    <property type="molecule type" value="Genomic_DNA"/>
</dbReference>
<organism evidence="1">
    <name type="scientific">Cladocopium goreaui</name>
    <dbReference type="NCBI Taxonomy" id="2562237"/>
    <lineage>
        <taxon>Eukaryota</taxon>
        <taxon>Sar</taxon>
        <taxon>Alveolata</taxon>
        <taxon>Dinophyceae</taxon>
        <taxon>Suessiales</taxon>
        <taxon>Symbiodiniaceae</taxon>
        <taxon>Cladocopium</taxon>
    </lineage>
</organism>
<dbReference type="Proteomes" id="UP001152797">
    <property type="component" value="Unassembled WGS sequence"/>
</dbReference>
<proteinExistence type="predicted"/>
<reference evidence="2" key="2">
    <citation type="submission" date="2024-04" db="EMBL/GenBank/DDBJ databases">
        <authorList>
            <person name="Chen Y."/>
            <person name="Shah S."/>
            <person name="Dougan E. K."/>
            <person name="Thang M."/>
            <person name="Chan C."/>
        </authorList>
    </citation>
    <scope>NUCLEOTIDE SEQUENCE [LARGE SCALE GENOMIC DNA]</scope>
</reference>
<gene>
    <name evidence="1" type="ORF">C1SCF055_LOCUS38736</name>
</gene>
<sequence>MDTAQTRPRRRLKFDSSRVVGNSIEFLSNGSLVRSLRDARSFAVASQPLSPENGSFFAGLTWYTGSIVYIGVATSPENVNNWQAWVWNPSHPQFCRHRGGNMERSTNFGSIKVAQGDVIGVLRQGNNLIFSHNGQLVCRGKDQSCHVMASDLEEDVYPCLGFWASNVQWEILRHRGRRYQPGTNRNPRVPGSQAPCLDFFCEG</sequence>
<evidence type="ECO:0000313" key="1">
    <source>
        <dbReference type="EMBL" id="CAI4013792.1"/>
    </source>
</evidence>
<evidence type="ECO:0000313" key="3">
    <source>
        <dbReference type="EMBL" id="CAL4801104.1"/>
    </source>
</evidence>
<keyword evidence="4" id="KW-1185">Reference proteome</keyword>
<dbReference type="InterPro" id="IPR043136">
    <property type="entry name" value="B30.2/SPRY_sf"/>
</dbReference>
<dbReference type="EMBL" id="CAMXCT030006024">
    <property type="protein sequence ID" value="CAL4801104.1"/>
    <property type="molecule type" value="Genomic_DNA"/>
</dbReference>
<name>A0A9P1DNQ6_9DINO</name>
<protein>
    <submittedName>
        <fullName evidence="3">Kelch-like protein 24</fullName>
    </submittedName>
</protein>
<dbReference type="AlphaFoldDB" id="A0A9P1DNQ6"/>
<evidence type="ECO:0000313" key="4">
    <source>
        <dbReference type="Proteomes" id="UP001152797"/>
    </source>
</evidence>
<dbReference type="Gene3D" id="2.60.120.920">
    <property type="match status" value="1"/>
</dbReference>
<evidence type="ECO:0000313" key="2">
    <source>
        <dbReference type="EMBL" id="CAL1167167.1"/>
    </source>
</evidence>
<accession>A0A9P1DNQ6</accession>
<comment type="caution">
    <text evidence="1">The sequence shown here is derived from an EMBL/GenBank/DDBJ whole genome shotgun (WGS) entry which is preliminary data.</text>
</comment>
<dbReference type="OrthoDB" id="19132at2759"/>
<reference evidence="1" key="1">
    <citation type="submission" date="2022-10" db="EMBL/GenBank/DDBJ databases">
        <authorList>
            <person name="Chen Y."/>
            <person name="Dougan E. K."/>
            <person name="Chan C."/>
            <person name="Rhodes N."/>
            <person name="Thang M."/>
        </authorList>
    </citation>
    <scope>NUCLEOTIDE SEQUENCE</scope>
</reference>
<dbReference type="EMBL" id="CAMXCT020006024">
    <property type="protein sequence ID" value="CAL1167167.1"/>
    <property type="molecule type" value="Genomic_DNA"/>
</dbReference>